<organism evidence="1 2">
    <name type="scientific">Megalodesulfovibrio gigas (strain ATCC 19364 / DSM 1382 / NCIMB 9332 / VKM B-1759)</name>
    <name type="common">Desulfovibrio gigas</name>
    <dbReference type="NCBI Taxonomy" id="1121448"/>
    <lineage>
        <taxon>Bacteria</taxon>
        <taxon>Pseudomonadati</taxon>
        <taxon>Thermodesulfobacteriota</taxon>
        <taxon>Desulfovibrionia</taxon>
        <taxon>Desulfovibrionales</taxon>
        <taxon>Desulfovibrionaceae</taxon>
        <taxon>Megalodesulfovibrio</taxon>
    </lineage>
</organism>
<evidence type="ECO:0000313" key="2">
    <source>
        <dbReference type="Proteomes" id="UP000016587"/>
    </source>
</evidence>
<dbReference type="EMBL" id="CP006585">
    <property type="protein sequence ID" value="AGW14227.1"/>
    <property type="molecule type" value="Genomic_DNA"/>
</dbReference>
<proteinExistence type="predicted"/>
<sequence length="140" mass="15447">MRSVCMSTATCTAQLVIAGRFDPHEFTRLSGMKPTGVRRRGDFIKGTIEQHDQDQWIVATPPRRGGRCEDVLYDLFSLASPHAQNLHFLAQLHGLQSTIRLAVTVEKGASLPVLELSPESLRRMEVLGATLAIHMQPAAD</sequence>
<evidence type="ECO:0008006" key="3">
    <source>
        <dbReference type="Google" id="ProtNLM"/>
    </source>
</evidence>
<name>T2GE96_MEGG1</name>
<reference evidence="1 2" key="1">
    <citation type="journal article" date="2013" name="J. Bacteriol.">
        <title>Roles of HynAB and Ech, the only two hydrogenases found in the model sulfate reducer Desulfovibrio gigas.</title>
        <authorList>
            <person name="Morais-Silva F.O."/>
            <person name="Santos C.I."/>
            <person name="Rodrigues R."/>
            <person name="Pereira I.A."/>
            <person name="Rodrigues-Pousada C."/>
        </authorList>
    </citation>
    <scope>NUCLEOTIDE SEQUENCE [LARGE SCALE GENOMIC DNA]</scope>
    <source>
        <strain evidence="2">ATCC 19364 / DSM 1382 / NCIMB 9332 / VKM B-1759</strain>
    </source>
</reference>
<dbReference type="Pfam" id="PF14106">
    <property type="entry name" value="DUF4279"/>
    <property type="match status" value="1"/>
</dbReference>
<protein>
    <recommendedName>
        <fullName evidence="3">DUF4279 domain-containing protein</fullName>
    </recommendedName>
</protein>
<dbReference type="PATRIC" id="fig|1121448.10.peg.2441"/>
<dbReference type="HOGENOM" id="CLU_1831927_0_0_7"/>
<dbReference type="AlphaFoldDB" id="T2GE96"/>
<dbReference type="Proteomes" id="UP000016587">
    <property type="component" value="Chromosome"/>
</dbReference>
<dbReference type="KEGG" id="dgg:DGI_2488"/>
<keyword evidence="2" id="KW-1185">Reference proteome</keyword>
<gene>
    <name evidence="1" type="ORF">DGI_2488</name>
</gene>
<dbReference type="STRING" id="1121448.DGI_2488"/>
<reference evidence="2" key="2">
    <citation type="submission" date="2013-07" db="EMBL/GenBank/DDBJ databases">
        <authorList>
            <person name="Morais-Silva F.O."/>
            <person name="Rezende A.M."/>
            <person name="Pimentel C."/>
            <person name="Resende D.M."/>
            <person name="Santos C.I."/>
            <person name="Clemente C."/>
            <person name="de Oliveira L.M."/>
            <person name="da Silva S.M."/>
            <person name="Costa D.A."/>
            <person name="Varela-Raposo A."/>
            <person name="Horacio E.C.A."/>
            <person name="Matos M."/>
            <person name="Flores O."/>
            <person name="Ruiz J.C."/>
            <person name="Rodrigues-Pousada C."/>
        </authorList>
    </citation>
    <scope>NUCLEOTIDE SEQUENCE [LARGE SCALE GENOMIC DNA]</scope>
    <source>
        <strain evidence="2">ATCC 19364 / DSM 1382 / NCIMB 9332 / VKM B-1759</strain>
    </source>
</reference>
<evidence type="ECO:0000313" key="1">
    <source>
        <dbReference type="EMBL" id="AGW14227.1"/>
    </source>
</evidence>
<dbReference type="InterPro" id="IPR025459">
    <property type="entry name" value="DUF4279"/>
</dbReference>
<accession>T2GE96</accession>